<dbReference type="SUPFAM" id="SSF46955">
    <property type="entry name" value="Putative DNA-binding domain"/>
    <property type="match status" value="1"/>
</dbReference>
<proteinExistence type="predicted"/>
<sequence>MQTGMYAISEMASLFNVSRQTLIYYDKTGLFKPAVVNEKGYRFYSPTQIPLMRLICMLRDLGLELDEIDRLASTFDISEMTDHLRSRVQALDEQIAGLKAERASVQERLSFYDEAVYWREREGKPELKQFERRFVVFEEFPGDIERGRSMLHPTLMRAILRMRALTGTRPMRGWGAMLRREALHSDDPIAGAGSFAVLPRGVEELLPSDPAELAEIGIEVLPEGTYLCMSRWGMPYEPEGIRAIVACMDEHALQPVGNAFDFCYLDTTSYDESHQEDFCCIQIPVTLQM</sequence>
<dbReference type="SUPFAM" id="SSF55136">
    <property type="entry name" value="Probable bacterial effector-binding domain"/>
    <property type="match status" value="1"/>
</dbReference>
<dbReference type="SMART" id="SM00422">
    <property type="entry name" value="HTH_MERR"/>
    <property type="match status" value="1"/>
</dbReference>
<evidence type="ECO:0000256" key="5">
    <source>
        <dbReference type="SAM" id="Coils"/>
    </source>
</evidence>
<dbReference type="InterPro" id="IPR009061">
    <property type="entry name" value="DNA-bd_dom_put_sf"/>
</dbReference>
<dbReference type="PANTHER" id="PTHR30204">
    <property type="entry name" value="REDOX-CYCLING DRUG-SENSING TRANSCRIPTIONAL ACTIVATOR SOXR"/>
    <property type="match status" value="1"/>
</dbReference>
<keyword evidence="2" id="KW-0805">Transcription regulation</keyword>
<evidence type="ECO:0000313" key="8">
    <source>
        <dbReference type="Proteomes" id="UP000095454"/>
    </source>
</evidence>
<dbReference type="RefSeq" id="WP_055252425.1">
    <property type="nucleotide sequence ID" value="NZ_CABIXX010000035.1"/>
</dbReference>
<keyword evidence="5" id="KW-0175">Coiled coil</keyword>
<dbReference type="Pfam" id="PF13411">
    <property type="entry name" value="MerR_1"/>
    <property type="match status" value="1"/>
</dbReference>
<dbReference type="InterPro" id="IPR011256">
    <property type="entry name" value="Reg_factor_effector_dom_sf"/>
</dbReference>
<gene>
    <name evidence="7" type="primary">bmrR_1</name>
    <name evidence="7" type="ORF">ERS852514_01676</name>
</gene>
<dbReference type="PANTHER" id="PTHR30204:SF69">
    <property type="entry name" value="MERR-FAMILY TRANSCRIPTIONAL REGULATOR"/>
    <property type="match status" value="1"/>
</dbReference>
<dbReference type="GO" id="GO:0003700">
    <property type="term" value="F:DNA-binding transcription factor activity"/>
    <property type="evidence" value="ECO:0007669"/>
    <property type="project" value="InterPro"/>
</dbReference>
<evidence type="ECO:0000259" key="6">
    <source>
        <dbReference type="PROSITE" id="PS50937"/>
    </source>
</evidence>
<dbReference type="AlphaFoldDB" id="A0A174MAJ3"/>
<evidence type="ECO:0000256" key="2">
    <source>
        <dbReference type="ARBA" id="ARBA00023015"/>
    </source>
</evidence>
<protein>
    <submittedName>
        <fullName evidence="7">Multidrug-efflux transporter 1 regulator</fullName>
    </submittedName>
</protein>
<dbReference type="Gene3D" id="1.10.1660.10">
    <property type="match status" value="1"/>
</dbReference>
<evidence type="ECO:0000256" key="3">
    <source>
        <dbReference type="ARBA" id="ARBA00023125"/>
    </source>
</evidence>
<organism evidence="7 8">
    <name type="scientific">Collinsella aerofaciens</name>
    <dbReference type="NCBI Taxonomy" id="74426"/>
    <lineage>
        <taxon>Bacteria</taxon>
        <taxon>Bacillati</taxon>
        <taxon>Actinomycetota</taxon>
        <taxon>Coriobacteriia</taxon>
        <taxon>Coriobacteriales</taxon>
        <taxon>Coriobacteriaceae</taxon>
        <taxon>Collinsella</taxon>
    </lineage>
</organism>
<keyword evidence="4" id="KW-0804">Transcription</keyword>
<accession>A0A174MAJ3</accession>
<reference evidence="7 8" key="1">
    <citation type="submission" date="2015-09" db="EMBL/GenBank/DDBJ databases">
        <authorList>
            <consortium name="Pathogen Informatics"/>
        </authorList>
    </citation>
    <scope>NUCLEOTIDE SEQUENCE [LARGE SCALE GENOMIC DNA]</scope>
    <source>
        <strain evidence="7 8">2789STDY5834902</strain>
    </source>
</reference>
<dbReference type="GO" id="GO:0003677">
    <property type="term" value="F:DNA binding"/>
    <property type="evidence" value="ECO:0007669"/>
    <property type="project" value="UniProtKB-KW"/>
</dbReference>
<keyword evidence="3" id="KW-0238">DNA-binding</keyword>
<dbReference type="PROSITE" id="PS50937">
    <property type="entry name" value="HTH_MERR_2"/>
    <property type="match status" value="1"/>
</dbReference>
<dbReference type="EMBL" id="CZAQ01000035">
    <property type="protein sequence ID" value="CUP31090.1"/>
    <property type="molecule type" value="Genomic_DNA"/>
</dbReference>
<evidence type="ECO:0000256" key="1">
    <source>
        <dbReference type="ARBA" id="ARBA00022491"/>
    </source>
</evidence>
<dbReference type="InterPro" id="IPR047057">
    <property type="entry name" value="MerR_fam"/>
</dbReference>
<feature type="coiled-coil region" evidence="5">
    <location>
        <begin position="81"/>
        <end position="108"/>
    </location>
</feature>
<evidence type="ECO:0000256" key="4">
    <source>
        <dbReference type="ARBA" id="ARBA00023163"/>
    </source>
</evidence>
<dbReference type="InterPro" id="IPR000551">
    <property type="entry name" value="MerR-type_HTH_dom"/>
</dbReference>
<name>A0A174MAJ3_9ACTN</name>
<keyword evidence="1" id="KW-0678">Repressor</keyword>
<evidence type="ECO:0000313" key="7">
    <source>
        <dbReference type="EMBL" id="CUP31090.1"/>
    </source>
</evidence>
<feature type="domain" description="HTH merR-type" evidence="6">
    <location>
        <begin position="5"/>
        <end position="74"/>
    </location>
</feature>
<dbReference type="Proteomes" id="UP000095454">
    <property type="component" value="Unassembled WGS sequence"/>
</dbReference>